<dbReference type="Proteomes" id="UP001209107">
    <property type="component" value="Unassembled WGS sequence"/>
</dbReference>
<feature type="domain" description="Putative auto-transporter adhesin head GIN" evidence="1">
    <location>
        <begin position="48"/>
        <end position="243"/>
    </location>
</feature>
<keyword evidence="3" id="KW-1185">Reference proteome</keyword>
<dbReference type="InterPro" id="IPR021255">
    <property type="entry name" value="DUF2807"/>
</dbReference>
<gene>
    <name evidence="2" type="ORF">OK344_12370</name>
</gene>
<name>A0ABT3JQE6_9FLAO</name>
<evidence type="ECO:0000313" key="3">
    <source>
        <dbReference type="Proteomes" id="UP001209107"/>
    </source>
</evidence>
<accession>A0ABT3JQE6</accession>
<sequence>MKTLITTVAVCGSLLSCSMKSDILFPLNLTQKEGKGIIKTSQFEMNIDEIKVAQSISAEVVKSDTEKVVITAPSDIMDDILVDNVDGKVFIHFKPNMNISAKNVAAKIFVKDFTRLEATSSAKITVEDKFTQDKTDVKVSSWGSITGNLEANDLSVDVSSSGSFSGEIWAVNLGAEATSSGDIKFSGKAKNAELRASSSGSLKARDLNASYAEIQASSSGSVSLSVSTELDAAASSSGDISVYRTGNLTIKNQKKSSGGSISIH</sequence>
<dbReference type="Gene3D" id="2.160.20.120">
    <property type="match status" value="1"/>
</dbReference>
<dbReference type="PROSITE" id="PS51257">
    <property type="entry name" value="PROKAR_LIPOPROTEIN"/>
    <property type="match status" value="1"/>
</dbReference>
<dbReference type="Pfam" id="PF10988">
    <property type="entry name" value="DUF2807"/>
    <property type="match status" value="1"/>
</dbReference>
<dbReference type="EMBL" id="JAPCHZ010000006">
    <property type="protein sequence ID" value="MCW4452997.1"/>
    <property type="molecule type" value="Genomic_DNA"/>
</dbReference>
<evidence type="ECO:0000259" key="1">
    <source>
        <dbReference type="Pfam" id="PF10988"/>
    </source>
</evidence>
<comment type="caution">
    <text evidence="2">The sequence shown here is derived from an EMBL/GenBank/DDBJ whole genome shotgun (WGS) entry which is preliminary data.</text>
</comment>
<evidence type="ECO:0000313" key="2">
    <source>
        <dbReference type="EMBL" id="MCW4452997.1"/>
    </source>
</evidence>
<dbReference type="RefSeq" id="WP_265145070.1">
    <property type="nucleotide sequence ID" value="NZ_JAPCHZ010000006.1"/>
</dbReference>
<proteinExistence type="predicted"/>
<reference evidence="2 3" key="1">
    <citation type="submission" date="2022-10" db="EMBL/GenBank/DDBJ databases">
        <title>Kaistella sp. BT-6-1-3.</title>
        <authorList>
            <person name="Ai J."/>
            <person name="Deng Z."/>
        </authorList>
    </citation>
    <scope>NUCLEOTIDE SEQUENCE [LARGE SCALE GENOMIC DNA]</scope>
    <source>
        <strain evidence="2 3">BT6-1-3</strain>
    </source>
</reference>
<protein>
    <submittedName>
        <fullName evidence="2">DUF2807 domain-containing protein</fullName>
    </submittedName>
</protein>
<organism evidence="2 3">
    <name type="scientific">Kaistella yananensis</name>
    <dbReference type="NCBI Taxonomy" id="2989820"/>
    <lineage>
        <taxon>Bacteria</taxon>
        <taxon>Pseudomonadati</taxon>
        <taxon>Bacteroidota</taxon>
        <taxon>Flavobacteriia</taxon>
        <taxon>Flavobacteriales</taxon>
        <taxon>Weeksellaceae</taxon>
        <taxon>Chryseobacterium group</taxon>
        <taxon>Kaistella</taxon>
    </lineage>
</organism>